<dbReference type="InterPro" id="IPR038396">
    <property type="entry name" value="SpoIIAA-like_sf"/>
</dbReference>
<dbReference type="RefSeq" id="WP_126486274.1">
    <property type="nucleotide sequence ID" value="NZ_RXNS01000018.1"/>
</dbReference>
<dbReference type="SUPFAM" id="SSF52091">
    <property type="entry name" value="SpoIIaa-like"/>
    <property type="match status" value="1"/>
</dbReference>
<evidence type="ECO:0000313" key="2">
    <source>
        <dbReference type="Proteomes" id="UP000267400"/>
    </source>
</evidence>
<keyword evidence="2" id="KW-1185">Reference proteome</keyword>
<dbReference type="AlphaFoldDB" id="A0A3S0J7V7"/>
<comment type="caution">
    <text evidence="1">The sequence shown here is derived from an EMBL/GenBank/DDBJ whole genome shotgun (WGS) entry which is preliminary data.</text>
</comment>
<evidence type="ECO:0000313" key="1">
    <source>
        <dbReference type="EMBL" id="RTQ99926.1"/>
    </source>
</evidence>
<name>A0A3S0J7V7_9GAMM</name>
<proteinExistence type="predicted"/>
<protein>
    <submittedName>
        <fullName evidence="1">STAS/SEC14 domain-containing protein</fullName>
    </submittedName>
</protein>
<gene>
    <name evidence="1" type="ORF">EKG36_17015</name>
</gene>
<dbReference type="Proteomes" id="UP000267400">
    <property type="component" value="Unassembled WGS sequence"/>
</dbReference>
<sequence length="123" mass="13796">MFHVERKGDDRLDITFGGKLDSEAMRAALDELIAQSEGIEHGRMLYRVEDFHLPTLGAIGIEMSRLPGLFRFIGRFDRAAVIAGQDWIRRASELEGWLIPGLTIKAFGPDEGEKAEAWLQEAP</sequence>
<reference evidence="1 2" key="1">
    <citation type="submission" date="2018-12" db="EMBL/GenBank/DDBJ databases">
        <authorList>
            <person name="Yu L."/>
        </authorList>
    </citation>
    <scope>NUCLEOTIDE SEQUENCE [LARGE SCALE GENOMIC DNA]</scope>
    <source>
        <strain evidence="1 2">11S</strain>
    </source>
</reference>
<organism evidence="1 2">
    <name type="scientific">Halomonas nitroreducens</name>
    <dbReference type="NCBI Taxonomy" id="447425"/>
    <lineage>
        <taxon>Bacteria</taxon>
        <taxon>Pseudomonadati</taxon>
        <taxon>Pseudomonadota</taxon>
        <taxon>Gammaproteobacteria</taxon>
        <taxon>Oceanospirillales</taxon>
        <taxon>Halomonadaceae</taxon>
        <taxon>Halomonas</taxon>
    </lineage>
</organism>
<dbReference type="EMBL" id="RXNS01000018">
    <property type="protein sequence ID" value="RTQ99926.1"/>
    <property type="molecule type" value="Genomic_DNA"/>
</dbReference>
<dbReference type="InterPro" id="IPR021866">
    <property type="entry name" value="SpoIIAA-like"/>
</dbReference>
<dbReference type="Gene3D" id="3.40.50.10600">
    <property type="entry name" value="SpoIIaa-like domains"/>
    <property type="match status" value="1"/>
</dbReference>
<accession>A0A3S0J7V7</accession>
<dbReference type="OrthoDB" id="7619266at2"/>
<dbReference type="InterPro" id="IPR036513">
    <property type="entry name" value="STAS_dom_sf"/>
</dbReference>
<dbReference type="Pfam" id="PF11964">
    <property type="entry name" value="SpoIIAA-like"/>
    <property type="match status" value="1"/>
</dbReference>